<proteinExistence type="predicted"/>
<protein>
    <submittedName>
        <fullName evidence="1">Uncharacterized protein</fullName>
    </submittedName>
</protein>
<dbReference type="RefSeq" id="WP_196203267.1">
    <property type="nucleotide sequence ID" value="NZ_JADPUN010000206.1"/>
</dbReference>
<evidence type="ECO:0000313" key="2">
    <source>
        <dbReference type="Proteomes" id="UP000638560"/>
    </source>
</evidence>
<dbReference type="SUPFAM" id="SSF63829">
    <property type="entry name" value="Calcium-dependent phosphotriesterase"/>
    <property type="match status" value="1"/>
</dbReference>
<comment type="caution">
    <text evidence="1">The sequence shown here is derived from an EMBL/GenBank/DDBJ whole genome shotgun (WGS) entry which is preliminary data.</text>
</comment>
<organism evidence="1 2">
    <name type="scientific">Plantactinospora alkalitolerans</name>
    <dbReference type="NCBI Taxonomy" id="2789879"/>
    <lineage>
        <taxon>Bacteria</taxon>
        <taxon>Bacillati</taxon>
        <taxon>Actinomycetota</taxon>
        <taxon>Actinomycetes</taxon>
        <taxon>Micromonosporales</taxon>
        <taxon>Micromonosporaceae</taxon>
        <taxon>Plantactinospora</taxon>
    </lineage>
</organism>
<dbReference type="Proteomes" id="UP000638560">
    <property type="component" value="Unassembled WGS sequence"/>
</dbReference>
<name>A0ABS0H088_9ACTN</name>
<gene>
    <name evidence="1" type="ORF">I0C86_22600</name>
</gene>
<keyword evidence="2" id="KW-1185">Reference proteome</keyword>
<accession>A0ABS0H088</accession>
<evidence type="ECO:0000313" key="1">
    <source>
        <dbReference type="EMBL" id="MBF9131731.1"/>
    </source>
</evidence>
<reference evidence="1 2" key="1">
    <citation type="submission" date="2020-11" db="EMBL/GenBank/DDBJ databases">
        <title>A novel isolate from a Black sea contaminated sediment with potential to produce alkanes: Plantactinospora alkalitolerans sp. nov.</title>
        <authorList>
            <person name="Carro L."/>
            <person name="Veyisoglu A."/>
            <person name="Guven K."/>
            <person name="Schumann P."/>
            <person name="Klenk H.-P."/>
            <person name="Sahin N."/>
        </authorList>
    </citation>
    <scope>NUCLEOTIDE SEQUENCE [LARGE SCALE GENOMIC DNA]</scope>
    <source>
        <strain evidence="1 2">S1510</strain>
    </source>
</reference>
<sequence>MLFARTPEVSGGQAELLVHDLDTGTTTFLGMTAGRYPQGMARPVKMIRDGLGAVYSVGALLGEALYLTTGPGEPVPLPCPRSADYLFPCDRFDVDEAGATVVLAAEGQAYRIDVASGRRTLLNPETEDVERIHTSLNDIRISRDGTAMTCSWMYSDPGDVRDLDGLARASAGAAAVYPTDVVLPNGFGRRHEPIRISADGRTILYQQRTVYDIEEGDHLRVLDVDHGEWYDVAAGLTPDGVDLADAEMADNGSLVVMPYDDEEEGAVLAQRLR</sequence>
<dbReference type="EMBL" id="JADPUN010000206">
    <property type="protein sequence ID" value="MBF9131731.1"/>
    <property type="molecule type" value="Genomic_DNA"/>
</dbReference>